<dbReference type="AlphaFoldDB" id="A0A6I3SH09"/>
<dbReference type="Proteomes" id="UP000430670">
    <property type="component" value="Unassembled WGS sequence"/>
</dbReference>
<dbReference type="EMBL" id="WNKU01000002">
    <property type="protein sequence ID" value="MTV48067.1"/>
    <property type="molecule type" value="Genomic_DNA"/>
</dbReference>
<name>A0A6I3SH09_HELMO</name>
<feature type="transmembrane region" description="Helical" evidence="1">
    <location>
        <begin position="6"/>
        <end position="25"/>
    </location>
</feature>
<dbReference type="PANTHER" id="PTHR43031:SF16">
    <property type="entry name" value="OXIDOREDUCTASE"/>
    <property type="match status" value="1"/>
</dbReference>
<dbReference type="SUPFAM" id="SSF52821">
    <property type="entry name" value="Rhodanese/Cell cycle control phosphatase"/>
    <property type="match status" value="1"/>
</dbReference>
<evidence type="ECO:0000313" key="4">
    <source>
        <dbReference type="Proteomes" id="UP000430670"/>
    </source>
</evidence>
<proteinExistence type="predicted"/>
<dbReference type="InterPro" id="IPR036873">
    <property type="entry name" value="Rhodanese-like_dom_sf"/>
</dbReference>
<keyword evidence="1" id="KW-1133">Transmembrane helix</keyword>
<comment type="caution">
    <text evidence="3">The sequence shown here is derived from an EMBL/GenBank/DDBJ whole genome shotgun (WGS) entry which is preliminary data.</text>
</comment>
<dbReference type="InterPro" id="IPR050229">
    <property type="entry name" value="GlpE_sulfurtransferase"/>
</dbReference>
<dbReference type="CDD" id="cd00158">
    <property type="entry name" value="RHOD"/>
    <property type="match status" value="1"/>
</dbReference>
<dbReference type="SMART" id="SM00450">
    <property type="entry name" value="RHOD"/>
    <property type="match status" value="1"/>
</dbReference>
<keyword evidence="1" id="KW-0812">Transmembrane</keyword>
<keyword evidence="4" id="KW-1185">Reference proteome</keyword>
<sequence length="134" mass="15113">MESILPFFEFLVIILLAFVFARYMFDLGVDGVSYSDAVKILQDEDSSLLLDVRTKKEFATGHPPGAVNIPVQELKNRLDLLMPHKDKRIIVICASGMRSRMALRLLRKAGFPAVKNFQGGMSSWKGKVERPMAR</sequence>
<dbReference type="PROSITE" id="PS50206">
    <property type="entry name" value="RHODANESE_3"/>
    <property type="match status" value="1"/>
</dbReference>
<dbReference type="Pfam" id="PF00581">
    <property type="entry name" value="Rhodanese"/>
    <property type="match status" value="1"/>
</dbReference>
<keyword evidence="1" id="KW-0472">Membrane</keyword>
<protein>
    <submittedName>
        <fullName evidence="3">Rhodanese-like domain-containing protein</fullName>
    </submittedName>
</protein>
<dbReference type="OrthoDB" id="9800872at2"/>
<evidence type="ECO:0000259" key="2">
    <source>
        <dbReference type="PROSITE" id="PS50206"/>
    </source>
</evidence>
<dbReference type="InterPro" id="IPR001763">
    <property type="entry name" value="Rhodanese-like_dom"/>
</dbReference>
<dbReference type="Gene3D" id="3.40.250.10">
    <property type="entry name" value="Rhodanese-like domain"/>
    <property type="match status" value="1"/>
</dbReference>
<dbReference type="RefSeq" id="WP_155475157.1">
    <property type="nucleotide sequence ID" value="NZ_WNKU01000002.1"/>
</dbReference>
<feature type="domain" description="Rhodanese" evidence="2">
    <location>
        <begin position="43"/>
        <end position="133"/>
    </location>
</feature>
<dbReference type="PANTHER" id="PTHR43031">
    <property type="entry name" value="FAD-DEPENDENT OXIDOREDUCTASE"/>
    <property type="match status" value="1"/>
</dbReference>
<accession>A0A6I3SH09</accession>
<gene>
    <name evidence="3" type="ORF">GJ688_03610</name>
</gene>
<evidence type="ECO:0000256" key="1">
    <source>
        <dbReference type="SAM" id="Phobius"/>
    </source>
</evidence>
<reference evidence="3 4" key="1">
    <citation type="submission" date="2019-11" db="EMBL/GenBank/DDBJ databases">
        <title>Whole-genome sequence of a the green, strictly anaerobic photosynthetic bacterium Heliobacillus mobilis DSM 6151.</title>
        <authorList>
            <person name="Kyndt J.A."/>
            <person name="Meyer T.E."/>
        </authorList>
    </citation>
    <scope>NUCLEOTIDE SEQUENCE [LARGE SCALE GENOMIC DNA]</scope>
    <source>
        <strain evidence="3 4">DSM 6151</strain>
    </source>
</reference>
<evidence type="ECO:0000313" key="3">
    <source>
        <dbReference type="EMBL" id="MTV48067.1"/>
    </source>
</evidence>
<organism evidence="3 4">
    <name type="scientific">Heliobacterium mobile</name>
    <name type="common">Heliobacillus mobilis</name>
    <dbReference type="NCBI Taxonomy" id="28064"/>
    <lineage>
        <taxon>Bacteria</taxon>
        <taxon>Bacillati</taxon>
        <taxon>Bacillota</taxon>
        <taxon>Clostridia</taxon>
        <taxon>Eubacteriales</taxon>
        <taxon>Heliobacteriaceae</taxon>
        <taxon>Heliobacterium</taxon>
    </lineage>
</organism>